<dbReference type="Pfam" id="PF03477">
    <property type="entry name" value="ATP-cone"/>
    <property type="match status" value="1"/>
</dbReference>
<evidence type="ECO:0000256" key="8">
    <source>
        <dbReference type="ARBA" id="ARBA00047754"/>
    </source>
</evidence>
<evidence type="ECO:0000256" key="4">
    <source>
        <dbReference type="ARBA" id="ARBA00022741"/>
    </source>
</evidence>
<dbReference type="Pfam" id="PF00317">
    <property type="entry name" value="Ribonuc_red_lgN"/>
    <property type="match status" value="1"/>
</dbReference>
<keyword evidence="13" id="KW-1185">Reference proteome</keyword>
<dbReference type="HOGENOM" id="CLU_000404_3_0_0"/>
<evidence type="ECO:0000256" key="2">
    <source>
        <dbReference type="ARBA" id="ARBA00012274"/>
    </source>
</evidence>
<dbReference type="RefSeq" id="WP_012676370.1">
    <property type="nucleotide sequence ID" value="NC_012440.1"/>
</dbReference>
<gene>
    <name evidence="12" type="ordered locus">PERMA_0551</name>
</gene>
<evidence type="ECO:0000313" key="12">
    <source>
        <dbReference type="EMBL" id="ACO04132.1"/>
    </source>
</evidence>
<sequence length="804" mass="92529">MQRIVVKRDGTEEKFQMKKLINAIFALLEGMDIPDDYEIVFKVAKELDLKIPERVTTQELDTLVLKAIEQLIPKHYIYDTLAAKQLLKLINREIDKRFSSFKEAIEFGVNENLYKPELLDFDLDRLEDALDYSRDALLDYFGMTTLKDRYFTRDREGNIIEKPQWFFMRVAMGIGNNEDEVIKVYNKISKLEYLHSTPTLYNSGTITHQYSSCYVNVIDDSLESIMDKAKETAFLAKYAGGVGTDVTRIRATGSKIHSLNAKSSGVIPFIKIFDTIVNAIQQGGRRRSSQVMYLQPWHLDIDAFLDLRETTGNPYFRTPSLNTAVWMPDEIMRRIKEGEPLYLFDPAECPELVTAWGEEFTKKYFECIEKAETGHLKLWKKIDSREWFNRYLFKLAKTGHPWLTFKDRHNEHNPCPEYGVINSSNLCTEISIPNSPESTAVCTLASVNLAKHLNEDRTDIDWDKLKDTIETMVLALDNILDKNFYPSEESRKNTMDLRPLGIGLMGFAETLVELGIPYDSDTAVEFAEKVAKFMRDTAYRKSEELAKERGPFPHYEEMKEKGKPYPYPPRRNAVLLAIAPTASISIIAGTTSSIDSYFSNVFSRDTLSGKFIVVNKQLMKKLEELDMWNEEMAEKIKAHGGSVQFIDELEGKIDKRLFKGAYEIHPFRQIDIAAAFQKYVDQAVSKSIYIEEELRGDMFDIYMYAWEKGLKSTYYCFIDKTVKGEKYTQKVNKRGTRRGFGLRKAASEESETVKTQTTVEEDIEQIERMAREKYGDEVVDKVKSGNIDACPTDPLLNKICPSCE</sequence>
<dbReference type="Pfam" id="PF02867">
    <property type="entry name" value="Ribonuc_red_lgC"/>
    <property type="match status" value="2"/>
</dbReference>
<dbReference type="EMBL" id="CP001230">
    <property type="protein sequence ID" value="ACO04132.1"/>
    <property type="molecule type" value="Genomic_DNA"/>
</dbReference>
<dbReference type="eggNOG" id="COG1327">
    <property type="taxonomic scope" value="Bacteria"/>
</dbReference>
<dbReference type="Proteomes" id="UP000001366">
    <property type="component" value="Chromosome"/>
</dbReference>
<name>C0QUH5_PERMH</name>
<reference evidence="12 13" key="1">
    <citation type="journal article" date="2009" name="J. Bacteriol.">
        <title>Complete and draft genome sequences of six members of the Aquificales.</title>
        <authorList>
            <person name="Reysenbach A.L."/>
            <person name="Hamamura N."/>
            <person name="Podar M."/>
            <person name="Griffiths E."/>
            <person name="Ferreira S."/>
            <person name="Hochstein R."/>
            <person name="Heidelberg J."/>
            <person name="Johnson J."/>
            <person name="Mead D."/>
            <person name="Pohorille A."/>
            <person name="Sarmiento M."/>
            <person name="Schweighofer K."/>
            <person name="Seshadri R."/>
            <person name="Voytek M.A."/>
        </authorList>
    </citation>
    <scope>NUCLEOTIDE SEQUENCE [LARGE SCALE GENOMIC DNA]</scope>
    <source>
        <strain evidence="13">DSM 14350 / EX-H1</strain>
    </source>
</reference>
<dbReference type="PROSITE" id="PS51161">
    <property type="entry name" value="ATP_CONE"/>
    <property type="match status" value="1"/>
</dbReference>
<dbReference type="InterPro" id="IPR008926">
    <property type="entry name" value="RNR_R1-su_N"/>
</dbReference>
<evidence type="ECO:0000256" key="5">
    <source>
        <dbReference type="ARBA" id="ARBA00022840"/>
    </source>
</evidence>
<keyword evidence="5 9" id="KW-0067">ATP-binding</keyword>
<dbReference type="eggNOG" id="COG0209">
    <property type="taxonomic scope" value="Bacteria"/>
</dbReference>
<evidence type="ECO:0000256" key="7">
    <source>
        <dbReference type="ARBA" id="ARBA00023116"/>
    </source>
</evidence>
<comment type="similarity">
    <text evidence="1 10">Belongs to the ribonucleoside diphosphate reductase large chain family.</text>
</comment>
<dbReference type="PANTHER" id="PTHR11573:SF6">
    <property type="entry name" value="RIBONUCLEOSIDE-DIPHOSPHATE REDUCTASE LARGE SUBUNIT"/>
    <property type="match status" value="1"/>
</dbReference>
<dbReference type="PaxDb" id="123214-PERMA_0551"/>
<dbReference type="UniPathway" id="UPA00326"/>
<evidence type="ECO:0000259" key="11">
    <source>
        <dbReference type="PROSITE" id="PS51161"/>
    </source>
</evidence>
<evidence type="ECO:0000256" key="6">
    <source>
        <dbReference type="ARBA" id="ARBA00023002"/>
    </source>
</evidence>
<dbReference type="InterPro" id="IPR013509">
    <property type="entry name" value="RNR_lsu_N"/>
</dbReference>
<dbReference type="InterPro" id="IPR013346">
    <property type="entry name" value="NrdE_NrdA_C"/>
</dbReference>
<accession>C0QUH5</accession>
<dbReference type="PRINTS" id="PR01183">
    <property type="entry name" value="RIBORDTASEM1"/>
</dbReference>
<comment type="function">
    <text evidence="10">Provides the precursors necessary for DNA synthesis. Catalyzes the biosynthesis of deoxyribonucleotides from the corresponding ribonucleotides.</text>
</comment>
<dbReference type="NCBIfam" id="TIGR02506">
    <property type="entry name" value="NrdE_NrdA"/>
    <property type="match status" value="1"/>
</dbReference>
<dbReference type="InterPro" id="IPR005144">
    <property type="entry name" value="ATP-cone_dom"/>
</dbReference>
<evidence type="ECO:0000256" key="9">
    <source>
        <dbReference type="PROSITE-ProRule" id="PRU00492"/>
    </source>
</evidence>
<dbReference type="STRING" id="123214.PERMA_0551"/>
<protein>
    <recommendedName>
        <fullName evidence="2 10">Ribonucleoside-diphosphate reductase</fullName>
        <ecNumber evidence="2 10">1.17.4.1</ecNumber>
    </recommendedName>
</protein>
<evidence type="ECO:0000256" key="1">
    <source>
        <dbReference type="ARBA" id="ARBA00010406"/>
    </source>
</evidence>
<dbReference type="GO" id="GO:0005971">
    <property type="term" value="C:ribonucleoside-diphosphate reductase complex"/>
    <property type="evidence" value="ECO:0007669"/>
    <property type="project" value="TreeGrafter"/>
</dbReference>
<comment type="catalytic activity">
    <reaction evidence="8 10">
        <text>a 2'-deoxyribonucleoside 5'-diphosphate + [thioredoxin]-disulfide + H2O = a ribonucleoside 5'-diphosphate + [thioredoxin]-dithiol</text>
        <dbReference type="Rhea" id="RHEA:23252"/>
        <dbReference type="Rhea" id="RHEA-COMP:10698"/>
        <dbReference type="Rhea" id="RHEA-COMP:10700"/>
        <dbReference type="ChEBI" id="CHEBI:15377"/>
        <dbReference type="ChEBI" id="CHEBI:29950"/>
        <dbReference type="ChEBI" id="CHEBI:50058"/>
        <dbReference type="ChEBI" id="CHEBI:57930"/>
        <dbReference type="ChEBI" id="CHEBI:73316"/>
        <dbReference type="EC" id="1.17.4.1"/>
    </reaction>
</comment>
<dbReference type="SUPFAM" id="SSF48168">
    <property type="entry name" value="R1 subunit of ribonucleotide reductase, N-terminal domain"/>
    <property type="match status" value="1"/>
</dbReference>
<dbReference type="GO" id="GO:0009263">
    <property type="term" value="P:deoxyribonucleotide biosynthetic process"/>
    <property type="evidence" value="ECO:0007669"/>
    <property type="project" value="UniProtKB-KW"/>
</dbReference>
<evidence type="ECO:0000256" key="10">
    <source>
        <dbReference type="RuleBase" id="RU003410"/>
    </source>
</evidence>
<keyword evidence="7 10" id="KW-0215">Deoxyribonucleotide synthesis</keyword>
<dbReference type="SUPFAM" id="SSF51998">
    <property type="entry name" value="PFL-like glycyl radical enzymes"/>
    <property type="match status" value="1"/>
</dbReference>
<dbReference type="GO" id="GO:0004748">
    <property type="term" value="F:ribonucleoside-diphosphate reductase activity, thioredoxin disulfide as acceptor"/>
    <property type="evidence" value="ECO:0007669"/>
    <property type="project" value="UniProtKB-EC"/>
</dbReference>
<dbReference type="KEGG" id="pmx:PERMA_0551"/>
<dbReference type="GO" id="GO:0005524">
    <property type="term" value="F:ATP binding"/>
    <property type="evidence" value="ECO:0007669"/>
    <property type="project" value="UniProtKB-UniRule"/>
</dbReference>
<evidence type="ECO:0000256" key="3">
    <source>
        <dbReference type="ARBA" id="ARBA00022533"/>
    </source>
</evidence>
<keyword evidence="4 9" id="KW-0547">Nucleotide-binding</keyword>
<evidence type="ECO:0000313" key="13">
    <source>
        <dbReference type="Proteomes" id="UP000001366"/>
    </source>
</evidence>
<proteinExistence type="inferred from homology"/>
<dbReference type="Gene3D" id="3.20.70.20">
    <property type="match status" value="1"/>
</dbReference>
<keyword evidence="6 10" id="KW-0560">Oxidoreductase</keyword>
<dbReference type="EC" id="1.17.4.1" evidence="2 10"/>
<dbReference type="PANTHER" id="PTHR11573">
    <property type="entry name" value="RIBONUCLEOSIDE-DIPHOSPHATE REDUCTASE LARGE CHAIN"/>
    <property type="match status" value="1"/>
</dbReference>
<dbReference type="InterPro" id="IPR000788">
    <property type="entry name" value="RNR_lg_C"/>
</dbReference>
<dbReference type="InterPro" id="IPR039718">
    <property type="entry name" value="Rrm1"/>
</dbReference>
<organism evidence="12 13">
    <name type="scientific">Persephonella marina (strain DSM 14350 / EX-H1)</name>
    <dbReference type="NCBI Taxonomy" id="123214"/>
    <lineage>
        <taxon>Bacteria</taxon>
        <taxon>Pseudomonadati</taxon>
        <taxon>Aquificota</taxon>
        <taxon>Aquificia</taxon>
        <taxon>Aquificales</taxon>
        <taxon>Hydrogenothermaceae</taxon>
        <taxon>Persephonella</taxon>
    </lineage>
</organism>
<dbReference type="AlphaFoldDB" id="C0QUH5"/>
<feature type="domain" description="ATP-cone" evidence="11">
    <location>
        <begin position="3"/>
        <end position="99"/>
    </location>
</feature>
<keyword evidence="3" id="KW-0021">Allosteric enzyme</keyword>
<dbReference type="OrthoDB" id="9762933at2"/>